<reference evidence="1" key="1">
    <citation type="submission" date="2018-02" db="EMBL/GenBank/DDBJ databases">
        <title>Rhizophora mucronata_Transcriptome.</title>
        <authorList>
            <person name="Meera S.P."/>
            <person name="Sreeshan A."/>
            <person name="Augustine A."/>
        </authorList>
    </citation>
    <scope>NUCLEOTIDE SEQUENCE</scope>
    <source>
        <tissue evidence="1">Leaf</tissue>
    </source>
</reference>
<sequence>MSATLCKLIDPSLRYPWDQHCHNVSLIYLCNLSQTDKHA</sequence>
<proteinExistence type="predicted"/>
<dbReference type="EMBL" id="GGEC01019944">
    <property type="protein sequence ID" value="MBX00428.1"/>
    <property type="molecule type" value="Transcribed_RNA"/>
</dbReference>
<evidence type="ECO:0000313" key="1">
    <source>
        <dbReference type="EMBL" id="MBX00428.1"/>
    </source>
</evidence>
<accession>A0A2P2K3X1</accession>
<organism evidence="1">
    <name type="scientific">Rhizophora mucronata</name>
    <name type="common">Asiatic mangrove</name>
    <dbReference type="NCBI Taxonomy" id="61149"/>
    <lineage>
        <taxon>Eukaryota</taxon>
        <taxon>Viridiplantae</taxon>
        <taxon>Streptophyta</taxon>
        <taxon>Embryophyta</taxon>
        <taxon>Tracheophyta</taxon>
        <taxon>Spermatophyta</taxon>
        <taxon>Magnoliopsida</taxon>
        <taxon>eudicotyledons</taxon>
        <taxon>Gunneridae</taxon>
        <taxon>Pentapetalae</taxon>
        <taxon>rosids</taxon>
        <taxon>fabids</taxon>
        <taxon>Malpighiales</taxon>
        <taxon>Rhizophoraceae</taxon>
        <taxon>Rhizophora</taxon>
    </lineage>
</organism>
<name>A0A2P2K3X1_RHIMU</name>
<dbReference type="AlphaFoldDB" id="A0A2P2K3X1"/>
<protein>
    <submittedName>
        <fullName evidence="1">Uncharacterized protein</fullName>
    </submittedName>
</protein>